<evidence type="ECO:0000313" key="11">
    <source>
        <dbReference type="EMBL" id="MBB1485037.1"/>
    </source>
</evidence>
<name>A0A839IKK1_9GAMM</name>
<comment type="similarity">
    <text evidence="8">Belongs to the BamA family.</text>
</comment>
<dbReference type="GO" id="GO:0043165">
    <property type="term" value="P:Gram-negative-bacterium-type cell outer membrane assembly"/>
    <property type="evidence" value="ECO:0007669"/>
    <property type="project" value="UniProtKB-UniRule"/>
</dbReference>
<dbReference type="Pfam" id="PF07244">
    <property type="entry name" value="POTRA"/>
    <property type="match status" value="4"/>
</dbReference>
<evidence type="ECO:0000256" key="8">
    <source>
        <dbReference type="HAMAP-Rule" id="MF_01430"/>
    </source>
</evidence>
<evidence type="ECO:0000256" key="1">
    <source>
        <dbReference type="ARBA" id="ARBA00004370"/>
    </source>
</evidence>
<keyword evidence="3 8" id="KW-0812">Transmembrane</keyword>
<dbReference type="PIRSF" id="PIRSF006076">
    <property type="entry name" value="OM_assembly_OMP85"/>
    <property type="match status" value="1"/>
</dbReference>
<evidence type="ECO:0000259" key="10">
    <source>
        <dbReference type="PROSITE" id="PS51779"/>
    </source>
</evidence>
<dbReference type="InterPro" id="IPR039910">
    <property type="entry name" value="D15-like"/>
</dbReference>
<dbReference type="InterPro" id="IPR010827">
    <property type="entry name" value="BamA/TamA_POTRA"/>
</dbReference>
<evidence type="ECO:0000256" key="9">
    <source>
        <dbReference type="NCBIfam" id="TIGR03303"/>
    </source>
</evidence>
<evidence type="ECO:0000256" key="5">
    <source>
        <dbReference type="ARBA" id="ARBA00022737"/>
    </source>
</evidence>
<reference evidence="11 12" key="1">
    <citation type="submission" date="2020-08" db="EMBL/GenBank/DDBJ databases">
        <title>Oceanospirillum sp. nov. isolated from marine sediment.</title>
        <authorList>
            <person name="Ji X."/>
        </authorList>
    </citation>
    <scope>NUCLEOTIDE SEQUENCE [LARGE SCALE GENOMIC DNA]</scope>
    <source>
        <strain evidence="11 12">D5</strain>
    </source>
</reference>
<keyword evidence="7 8" id="KW-0998">Cell outer membrane</keyword>
<dbReference type="PANTHER" id="PTHR12815:SF23">
    <property type="entry name" value="OUTER MEMBRANE PROTEIN ASSEMBLY FACTOR BAMA"/>
    <property type="match status" value="1"/>
</dbReference>
<keyword evidence="2 8" id="KW-1134">Transmembrane beta strand</keyword>
<comment type="subcellular location">
    <subcellularLocation>
        <location evidence="8">Cell outer membrane</location>
    </subcellularLocation>
    <subcellularLocation>
        <location evidence="1">Membrane</location>
    </subcellularLocation>
</comment>
<dbReference type="EMBL" id="JACJFM010000001">
    <property type="protein sequence ID" value="MBB1485037.1"/>
    <property type="molecule type" value="Genomic_DNA"/>
</dbReference>
<evidence type="ECO:0000256" key="2">
    <source>
        <dbReference type="ARBA" id="ARBA00022452"/>
    </source>
</evidence>
<accession>A0A839IKK1</accession>
<dbReference type="PROSITE" id="PS51779">
    <property type="entry name" value="POTRA"/>
    <property type="match status" value="5"/>
</dbReference>
<feature type="domain" description="POTRA" evidence="10">
    <location>
        <begin position="351"/>
        <end position="425"/>
    </location>
</feature>
<dbReference type="Proteomes" id="UP000565262">
    <property type="component" value="Unassembled WGS sequence"/>
</dbReference>
<evidence type="ECO:0000313" key="12">
    <source>
        <dbReference type="Proteomes" id="UP000565262"/>
    </source>
</evidence>
<organism evidence="11 12">
    <name type="scientific">Oceanospirillum sediminis</name>
    <dbReference type="NCBI Taxonomy" id="2760088"/>
    <lineage>
        <taxon>Bacteria</taxon>
        <taxon>Pseudomonadati</taxon>
        <taxon>Pseudomonadota</taxon>
        <taxon>Gammaproteobacteria</taxon>
        <taxon>Oceanospirillales</taxon>
        <taxon>Oceanospirillaceae</taxon>
        <taxon>Oceanospirillum</taxon>
    </lineage>
</organism>
<evidence type="ECO:0000256" key="4">
    <source>
        <dbReference type="ARBA" id="ARBA00022729"/>
    </source>
</evidence>
<feature type="signal peptide" evidence="8">
    <location>
        <begin position="1"/>
        <end position="26"/>
    </location>
</feature>
<proteinExistence type="inferred from homology"/>
<dbReference type="InterPro" id="IPR023707">
    <property type="entry name" value="OM_assembly_BamA"/>
</dbReference>
<feature type="domain" description="POTRA" evidence="10">
    <location>
        <begin position="29"/>
        <end position="96"/>
    </location>
</feature>
<dbReference type="GO" id="GO:0051205">
    <property type="term" value="P:protein insertion into membrane"/>
    <property type="evidence" value="ECO:0007669"/>
    <property type="project" value="UniProtKB-UniRule"/>
</dbReference>
<feature type="chain" id="PRO_5033169248" description="Outer membrane protein assembly factor BamA" evidence="8">
    <location>
        <begin position="27"/>
        <end position="780"/>
    </location>
</feature>
<keyword evidence="6 8" id="KW-0472">Membrane</keyword>
<dbReference type="InterPro" id="IPR000184">
    <property type="entry name" value="Bac_surfAg_D15"/>
</dbReference>
<evidence type="ECO:0000256" key="6">
    <source>
        <dbReference type="ARBA" id="ARBA00023136"/>
    </source>
</evidence>
<feature type="domain" description="POTRA" evidence="10">
    <location>
        <begin position="180"/>
        <end position="268"/>
    </location>
</feature>
<evidence type="ECO:0000256" key="7">
    <source>
        <dbReference type="ARBA" id="ARBA00023237"/>
    </source>
</evidence>
<dbReference type="Gene3D" id="2.40.160.50">
    <property type="entry name" value="membrane protein fhac: a member of the omp85/tpsb transporter family"/>
    <property type="match status" value="1"/>
</dbReference>
<dbReference type="Pfam" id="PF01103">
    <property type="entry name" value="Omp85"/>
    <property type="match status" value="1"/>
</dbReference>
<keyword evidence="4 8" id="KW-0732">Signal</keyword>
<protein>
    <recommendedName>
        <fullName evidence="8 9">Outer membrane protein assembly factor BamA</fullName>
    </recommendedName>
</protein>
<dbReference type="NCBIfam" id="TIGR03303">
    <property type="entry name" value="OM_YaeT"/>
    <property type="match status" value="1"/>
</dbReference>
<dbReference type="InterPro" id="IPR034746">
    <property type="entry name" value="POTRA"/>
</dbReference>
<dbReference type="Gene3D" id="3.10.20.310">
    <property type="entry name" value="membrane protein fhac"/>
    <property type="match status" value="5"/>
</dbReference>
<comment type="function">
    <text evidence="8">Part of the outer membrane protein assembly complex, which is involved in assembly and insertion of beta-barrel proteins into the outer membrane.</text>
</comment>
<keyword evidence="5 8" id="KW-0677">Repeat</keyword>
<dbReference type="GO" id="GO:1990063">
    <property type="term" value="C:Bam protein complex"/>
    <property type="evidence" value="ECO:0007669"/>
    <property type="project" value="TreeGrafter"/>
</dbReference>
<gene>
    <name evidence="8 11" type="primary">bamA</name>
    <name evidence="11" type="ORF">H4O21_00200</name>
</gene>
<keyword evidence="12" id="KW-1185">Reference proteome</keyword>
<comment type="subunit">
    <text evidence="8">Part of the Bam complex.</text>
</comment>
<dbReference type="PANTHER" id="PTHR12815">
    <property type="entry name" value="SORTING AND ASSEMBLY MACHINERY SAMM50 PROTEIN FAMILY MEMBER"/>
    <property type="match status" value="1"/>
</dbReference>
<dbReference type="AlphaFoldDB" id="A0A839IKK1"/>
<feature type="domain" description="POTRA" evidence="10">
    <location>
        <begin position="97"/>
        <end position="177"/>
    </location>
</feature>
<feature type="domain" description="POTRA" evidence="10">
    <location>
        <begin position="271"/>
        <end position="348"/>
    </location>
</feature>
<evidence type="ECO:0000256" key="3">
    <source>
        <dbReference type="ARBA" id="ARBA00022692"/>
    </source>
</evidence>
<comment type="caution">
    <text evidence="11">The sequence shown here is derived from an EMBL/GenBank/DDBJ whole genome shotgun (WGS) entry which is preliminary data.</text>
</comment>
<dbReference type="HAMAP" id="MF_01430">
    <property type="entry name" value="OM_assembly_BamA"/>
    <property type="match status" value="1"/>
</dbReference>
<sequence length="780" mass="86178" precursor="true">MIFRKKQLLSVGFAALCASASVPALAANYIFDDLRVEGLQRVTAARVFSAFPVQLHQTVSDEQLTSASKKLFATGLFDDVRLERDGKLLLLVVKERPSIEEIKITGNDQIKEEELEKGLAQSGLKSGQIFQRVALEQVTLELERMYHALGRYSAKISTELEELPDNRVILNVKINEGDVATIRHINFTGNDRFDNETLQKRFELEPRQAWSLFSSASQYSRPKLQGDLERLKNWYLDRGYLKYSTDSTQVSVSPDKLDVYITVNVTEGDVYNVREIKLAGDLVVPSDEVLDLIELDPGEPFSRTKLENTREAIRKRLGKEGFTFANVSAIPDLHDDRTVTLTFAVSPGKRAYVRRINFAGNVTTKDEVLRREITQMEAASASTDSINNSKVRLERLGYFKNVQVETPRVPGTDDLIDVNFTVEEQASGSLSASVGYSQSSGIIFGAGVKQNNFLGTGNDVSFSVNKSDTVKKLDISVWDPYYTLDGVGRGISAFYQESDLEESDIDGFSTDSFGTKMSFGYPVTETTRLSMSLGADSTRVRTGDDPVKEVLEFIQEEGRSHAALKLGFAVTDNRLNKGFLPTAGTYNKLSAEVSVPGSDMNFYKLGYRGRFLFPIGNDFALKFRSDLGYAGGYGDTDQVPFYEHYFSGGLGSIRGYKGNSLGPKSTPADSSDEDPSAFGGNVLVETGAEFIFPMWFVEDQSSLQTSVFLDAGNVFATECASVSENCTEGVEFSDLRMSVGLGMTWLSPLGLPLEFSVAKALNKKSGDDTEFFQFSVGQTF</sequence>